<organism evidence="3 4">
    <name type="scientific">Flavisolibacter ginsenosidimutans</name>
    <dbReference type="NCBI Taxonomy" id="661481"/>
    <lineage>
        <taxon>Bacteria</taxon>
        <taxon>Pseudomonadati</taxon>
        <taxon>Bacteroidota</taxon>
        <taxon>Chitinophagia</taxon>
        <taxon>Chitinophagales</taxon>
        <taxon>Chitinophagaceae</taxon>
        <taxon>Flavisolibacter</taxon>
    </lineage>
</organism>
<dbReference type="RefSeq" id="WP_146789591.1">
    <property type="nucleotide sequence ID" value="NZ_BAABIO010000003.1"/>
</dbReference>
<dbReference type="InterPro" id="IPR016187">
    <property type="entry name" value="CTDL_fold"/>
</dbReference>
<dbReference type="AlphaFoldDB" id="A0A5B8UKY8"/>
<feature type="domain" description="C-type lectin" evidence="2">
    <location>
        <begin position="560"/>
        <end position="672"/>
    </location>
</feature>
<evidence type="ECO:0000313" key="4">
    <source>
        <dbReference type="Proteomes" id="UP000321204"/>
    </source>
</evidence>
<dbReference type="NCBIfam" id="TIGR04183">
    <property type="entry name" value="Por_Secre_tail"/>
    <property type="match status" value="1"/>
</dbReference>
<dbReference type="Pfam" id="PF00059">
    <property type="entry name" value="Lectin_C"/>
    <property type="match status" value="1"/>
</dbReference>
<name>A0A5B8UKY8_9BACT</name>
<dbReference type="InterPro" id="IPR026444">
    <property type="entry name" value="Secre_tail"/>
</dbReference>
<protein>
    <submittedName>
        <fullName evidence="3">DUF4331 domain-containing protein</fullName>
    </submittedName>
</protein>
<proteinExistence type="predicted"/>
<dbReference type="Pfam" id="PF18962">
    <property type="entry name" value="Por_Secre_tail"/>
    <property type="match status" value="1"/>
</dbReference>
<dbReference type="InterPro" id="IPR025566">
    <property type="entry name" value="DUF4331"/>
</dbReference>
<dbReference type="InterPro" id="IPR016186">
    <property type="entry name" value="C-type_lectin-like/link_sf"/>
</dbReference>
<feature type="chain" id="PRO_5022823735" evidence="1">
    <location>
        <begin position="24"/>
        <end position="838"/>
    </location>
</feature>
<evidence type="ECO:0000256" key="1">
    <source>
        <dbReference type="SAM" id="SignalP"/>
    </source>
</evidence>
<dbReference type="InterPro" id="IPR050111">
    <property type="entry name" value="C-type_lectin/snaclec_domain"/>
</dbReference>
<dbReference type="Gene3D" id="3.10.100.10">
    <property type="entry name" value="Mannose-Binding Protein A, subunit A"/>
    <property type="match status" value="1"/>
</dbReference>
<dbReference type="KEGG" id="fgg:FSB75_16115"/>
<dbReference type="SUPFAM" id="SSF56436">
    <property type="entry name" value="C-type lectin-like"/>
    <property type="match status" value="1"/>
</dbReference>
<reference evidence="3 4" key="1">
    <citation type="journal article" date="2015" name="Int. J. Syst. Evol. Microbiol.">
        <title>Flavisolibacter ginsenosidimutans sp. nov., with ginsenoside-converting activity isolated from soil used for cultivating ginseng.</title>
        <authorList>
            <person name="Zhao Y."/>
            <person name="Liu Q."/>
            <person name="Kang M.S."/>
            <person name="Jin F."/>
            <person name="Yu H."/>
            <person name="Im W.T."/>
        </authorList>
    </citation>
    <scope>NUCLEOTIDE SEQUENCE [LARGE SCALE GENOMIC DNA]</scope>
    <source>
        <strain evidence="3 4">Gsoil 636</strain>
    </source>
</reference>
<feature type="signal peptide" evidence="1">
    <location>
        <begin position="1"/>
        <end position="23"/>
    </location>
</feature>
<dbReference type="InterPro" id="IPR001304">
    <property type="entry name" value="C-type_lectin-like"/>
</dbReference>
<sequence length="838" mass="91266">MKRRSTRSAFTALAGIVGIAALAATLMSSSHREAPLIADDPLADNTDVYAFRSPTNPDKVVLIANYIPGQLPDGGPNYYHFGENIRYEIHIDNNTATPGDDVVYRWTFTRTNQDPTTFFNIRLGKENLKTTYTLERIKGGTTQTIVTNGIVPPYNVGPRSITSPVGLGAPSYESLMQQAVMTASTGERVFAGPVDDPFFVDAGGIFDLGDNPRTTGSRPQDLLRYKNVHTLALEVDISTLQKDGKSASQAANILDGDFVIGVWASASRRQMRVLNGDGTETHSGNWVQVSRLGMPLTNEAVIPIGYKDKWNSMTPYQDLAAVSTYGNFFYNPELALYMDDTKFGPAIPALAKLRIQRNSLGAFGFGNGQDGLYPLKGTAAVAGTALDDAIAGNILLPGPGKPRSVDLYPIFNTGVPNLRPYQLATGKLGNPLAAGKPFINNFLPNGGDMLRLNMAVPVTQRNSPDFSSEGLLWTAVLGLTDSRFNTNSNLQFIPNMDGFPNGRRLEDDVTRIELQAVSGIVLSVLGLYYDDFQPSRMQSVMERNVATQASIAGYTFVGAFNGHTYYKSTAKQAWAEARFIAQQNGGYLATISSQAENDFLFNNAAKDPSVPVGFFDRGTWIGLNDAAVEGTFVWENGEAVSYTNWLAGEPNNYPPGEDYVEMLPWGNGQWADYFNGDGITPKLLNVLTYQTGINRNDTTLRSTFPFEQIPWSGTYNWNCNDMSQLAPTAGPRDGITMRVRGPNSPSSLGLATPDAMMTAMPNPFTNRTHITYHIASSSMVQIAVSDAQGRMLSMLVNAKQEAGTYNLDWDAGNAAKGFYFITIVKDGQVKQTVRVLKG</sequence>
<dbReference type="PROSITE" id="PS50041">
    <property type="entry name" value="C_TYPE_LECTIN_2"/>
    <property type="match status" value="1"/>
</dbReference>
<dbReference type="SMART" id="SM00034">
    <property type="entry name" value="CLECT"/>
    <property type="match status" value="1"/>
</dbReference>
<dbReference type="CDD" id="cd00037">
    <property type="entry name" value="CLECT"/>
    <property type="match status" value="1"/>
</dbReference>
<dbReference type="OrthoDB" id="9791748at2"/>
<evidence type="ECO:0000313" key="3">
    <source>
        <dbReference type="EMBL" id="QEC57361.1"/>
    </source>
</evidence>
<accession>A0A5B8UKY8</accession>
<dbReference type="Gene3D" id="2.60.40.4070">
    <property type="match status" value="1"/>
</dbReference>
<keyword evidence="4" id="KW-1185">Reference proteome</keyword>
<evidence type="ECO:0000259" key="2">
    <source>
        <dbReference type="PROSITE" id="PS50041"/>
    </source>
</evidence>
<dbReference type="Pfam" id="PF14224">
    <property type="entry name" value="DUF4331"/>
    <property type="match status" value="1"/>
</dbReference>
<dbReference type="Proteomes" id="UP000321204">
    <property type="component" value="Chromosome"/>
</dbReference>
<dbReference type="EMBL" id="CP042433">
    <property type="protein sequence ID" value="QEC57361.1"/>
    <property type="molecule type" value="Genomic_DNA"/>
</dbReference>
<gene>
    <name evidence="3" type="ORF">FSB75_16115</name>
</gene>
<dbReference type="PANTHER" id="PTHR22803">
    <property type="entry name" value="MANNOSE, PHOSPHOLIPASE, LECTIN RECEPTOR RELATED"/>
    <property type="match status" value="1"/>
</dbReference>
<keyword evidence="1" id="KW-0732">Signal</keyword>